<dbReference type="Pfam" id="PF18907">
    <property type="entry name" value="DUF5662"/>
    <property type="match status" value="1"/>
</dbReference>
<protein>
    <submittedName>
        <fullName evidence="1">Uncharacterized protein</fullName>
    </submittedName>
</protein>
<reference evidence="1" key="1">
    <citation type="submission" date="2020-03" db="EMBL/GenBank/DDBJ databases">
        <title>The deep terrestrial virosphere.</title>
        <authorList>
            <person name="Holmfeldt K."/>
            <person name="Nilsson E."/>
            <person name="Simone D."/>
            <person name="Lopez-Fernandez M."/>
            <person name="Wu X."/>
            <person name="de Brujin I."/>
            <person name="Lundin D."/>
            <person name="Andersson A."/>
            <person name="Bertilsson S."/>
            <person name="Dopson M."/>
        </authorList>
    </citation>
    <scope>NUCLEOTIDE SEQUENCE</scope>
    <source>
        <strain evidence="1">MM415A00699</strain>
    </source>
</reference>
<dbReference type="InterPro" id="IPR043721">
    <property type="entry name" value="DUF5662"/>
</dbReference>
<organism evidence="1">
    <name type="scientific">viral metagenome</name>
    <dbReference type="NCBI Taxonomy" id="1070528"/>
    <lineage>
        <taxon>unclassified sequences</taxon>
        <taxon>metagenomes</taxon>
        <taxon>organismal metagenomes</taxon>
    </lineage>
</organism>
<evidence type="ECO:0000313" key="1">
    <source>
        <dbReference type="EMBL" id="QJA80561.1"/>
    </source>
</evidence>
<dbReference type="AlphaFoldDB" id="A0A6M3KG58"/>
<proteinExistence type="predicted"/>
<gene>
    <name evidence="1" type="ORF">MM415A00699_0003</name>
</gene>
<accession>A0A6M3KG58</accession>
<name>A0A6M3KG58_9ZZZZ</name>
<sequence length="158" mass="18270">MGPKVMNIEMDVLCDTILHVQEVSCGLEKIASEIRQRGFSHDLTKFQDPEFSAFVSTRDRFKKANYGTPEYEMLTKEIKPAIDHHYSCNRHHTAFHSDGINDMTLIDILEMLADWHAAERRSPDKKLIDVWAYAKKKYGINEQLGKIILNTLESMGWI</sequence>
<dbReference type="EMBL" id="MT142427">
    <property type="protein sequence ID" value="QJA80561.1"/>
    <property type="molecule type" value="Genomic_DNA"/>
</dbReference>